<dbReference type="EMBL" id="BAABFN010000001">
    <property type="protein sequence ID" value="GAA4302783.1"/>
    <property type="molecule type" value="Genomic_DNA"/>
</dbReference>
<evidence type="ECO:0000256" key="2">
    <source>
        <dbReference type="ARBA" id="ARBA00023015"/>
    </source>
</evidence>
<keyword evidence="8" id="KW-1185">Reference proteome</keyword>
<dbReference type="Gene3D" id="3.40.50.280">
    <property type="entry name" value="Cobalamin-binding domain"/>
    <property type="match status" value="1"/>
</dbReference>
<feature type="domain" description="B12-binding" evidence="6">
    <location>
        <begin position="181"/>
        <end position="303"/>
    </location>
</feature>
<proteinExistence type="predicted"/>
<gene>
    <name evidence="7" type="ORF">GCM10023143_05470</name>
</gene>
<dbReference type="SUPFAM" id="SSF52242">
    <property type="entry name" value="Cobalamin (vitamin B12)-binding domain"/>
    <property type="match status" value="1"/>
</dbReference>
<reference evidence="8" key="1">
    <citation type="journal article" date="2019" name="Int. J. Syst. Evol. Microbiol.">
        <title>The Global Catalogue of Microorganisms (GCM) 10K type strain sequencing project: providing services to taxonomists for standard genome sequencing and annotation.</title>
        <authorList>
            <consortium name="The Broad Institute Genomics Platform"/>
            <consortium name="The Broad Institute Genome Sequencing Center for Infectious Disease"/>
            <person name="Wu L."/>
            <person name="Ma J."/>
        </authorList>
    </citation>
    <scope>NUCLEOTIDE SEQUENCE [LARGE SCALE GENOMIC DNA]</scope>
    <source>
        <strain evidence="8">JCM 17664</strain>
    </source>
</reference>
<dbReference type="InterPro" id="IPR047057">
    <property type="entry name" value="MerR_fam"/>
</dbReference>
<evidence type="ECO:0000256" key="3">
    <source>
        <dbReference type="ARBA" id="ARBA00023125"/>
    </source>
</evidence>
<feature type="domain" description="HTH merR-type" evidence="5">
    <location>
        <begin position="8"/>
        <end position="77"/>
    </location>
</feature>
<dbReference type="PANTHER" id="PTHR30204:SF69">
    <property type="entry name" value="MERR-FAMILY TRANSCRIPTIONAL REGULATOR"/>
    <property type="match status" value="1"/>
</dbReference>
<evidence type="ECO:0008006" key="9">
    <source>
        <dbReference type="Google" id="ProtNLM"/>
    </source>
</evidence>
<evidence type="ECO:0000313" key="7">
    <source>
        <dbReference type="EMBL" id="GAA4302783.1"/>
    </source>
</evidence>
<dbReference type="Proteomes" id="UP001501207">
    <property type="component" value="Unassembled WGS sequence"/>
</dbReference>
<evidence type="ECO:0000256" key="4">
    <source>
        <dbReference type="ARBA" id="ARBA00023163"/>
    </source>
</evidence>
<keyword evidence="3" id="KW-0238">DNA-binding</keyword>
<evidence type="ECO:0000259" key="6">
    <source>
        <dbReference type="PROSITE" id="PS51332"/>
    </source>
</evidence>
<dbReference type="Gene3D" id="1.10.1660.10">
    <property type="match status" value="1"/>
</dbReference>
<name>A0ABP8FFY1_9BACT</name>
<dbReference type="InterPro" id="IPR036594">
    <property type="entry name" value="Meth_synthase_dom"/>
</dbReference>
<dbReference type="PROSITE" id="PS50937">
    <property type="entry name" value="HTH_MERR_2"/>
    <property type="match status" value="1"/>
</dbReference>
<dbReference type="InterPro" id="IPR006158">
    <property type="entry name" value="Cobalamin-bd"/>
</dbReference>
<protein>
    <recommendedName>
        <fullName evidence="9">MerR family transcriptional regulator</fullName>
    </recommendedName>
</protein>
<comment type="caution">
    <text evidence="7">The sequence shown here is derived from an EMBL/GenBank/DDBJ whole genome shotgun (WGS) entry which is preliminary data.</text>
</comment>
<dbReference type="SMART" id="SM00422">
    <property type="entry name" value="HTH_MERR"/>
    <property type="match status" value="1"/>
</dbReference>
<evidence type="ECO:0000259" key="5">
    <source>
        <dbReference type="PROSITE" id="PS50937"/>
    </source>
</evidence>
<dbReference type="Pfam" id="PF13411">
    <property type="entry name" value="MerR_1"/>
    <property type="match status" value="1"/>
</dbReference>
<evidence type="ECO:0000313" key="8">
    <source>
        <dbReference type="Proteomes" id="UP001501207"/>
    </source>
</evidence>
<keyword evidence="4" id="KW-0804">Transcription</keyword>
<dbReference type="InterPro" id="IPR009061">
    <property type="entry name" value="DNA-bd_dom_put_sf"/>
</dbReference>
<keyword evidence="2" id="KW-0805">Transcription regulation</keyword>
<organism evidence="7 8">
    <name type="scientific">Compostibacter hankyongensis</name>
    <dbReference type="NCBI Taxonomy" id="1007089"/>
    <lineage>
        <taxon>Bacteria</taxon>
        <taxon>Pseudomonadati</taxon>
        <taxon>Bacteroidota</taxon>
        <taxon>Chitinophagia</taxon>
        <taxon>Chitinophagales</taxon>
        <taxon>Chitinophagaceae</taxon>
        <taxon>Compostibacter</taxon>
    </lineage>
</organism>
<accession>A0ABP8FFY1</accession>
<keyword evidence="1" id="KW-0678">Repressor</keyword>
<sequence length="303" mass="34586">MRAEMNDTYTIRELECLSGIKAHTIRMWEQRYGLLKPQRSHTNIRSYDCAELKRLLNIALLNRNGYRISDIHRMDEADLHASILSLFRSDARCECRITRLMQLMLDLQAEQFEKTLEADIRKNGLQDCLTEVIFPFLQRMDVLWSTDHINAAQDRLVTNIVRQKLIAGIEKAGSCCAGPETATALLFLPEGEFHELGLLYLCYLLKRQGHNVLYLGANIPLGDVNAFLVKRPADYLCLHLTSTLPAGRFEEFLRQLNARFKGKKIMLCGPLVSRHHVKAGRFPNIQISRSAAEINAFAESLCP</sequence>
<dbReference type="PROSITE" id="PS51332">
    <property type="entry name" value="B12_BINDING"/>
    <property type="match status" value="1"/>
</dbReference>
<dbReference type="InterPro" id="IPR036724">
    <property type="entry name" value="Cobalamin-bd_sf"/>
</dbReference>
<dbReference type="Gene3D" id="1.10.1240.10">
    <property type="entry name" value="Methionine synthase domain"/>
    <property type="match status" value="1"/>
</dbReference>
<dbReference type="PANTHER" id="PTHR30204">
    <property type="entry name" value="REDOX-CYCLING DRUG-SENSING TRANSCRIPTIONAL ACTIVATOR SOXR"/>
    <property type="match status" value="1"/>
</dbReference>
<dbReference type="InterPro" id="IPR000551">
    <property type="entry name" value="MerR-type_HTH_dom"/>
</dbReference>
<dbReference type="CDD" id="cd01104">
    <property type="entry name" value="HTH_MlrA-CarA"/>
    <property type="match status" value="1"/>
</dbReference>
<evidence type="ECO:0000256" key="1">
    <source>
        <dbReference type="ARBA" id="ARBA00022491"/>
    </source>
</evidence>
<dbReference type="SUPFAM" id="SSF46955">
    <property type="entry name" value="Putative DNA-binding domain"/>
    <property type="match status" value="1"/>
</dbReference>